<dbReference type="SUPFAM" id="SSF56266">
    <property type="entry name" value="DmpA/ArgJ-like"/>
    <property type="match status" value="1"/>
</dbReference>
<evidence type="ECO:0000256" key="4">
    <source>
        <dbReference type="ARBA" id="ARBA00022490"/>
    </source>
</evidence>
<dbReference type="RefSeq" id="WP_085123509.1">
    <property type="nucleotide sequence ID" value="NZ_FWZX01000011.1"/>
</dbReference>
<feature type="binding site" evidence="11">
    <location>
        <position position="195"/>
    </location>
    <ligand>
        <name>substrate</name>
    </ligand>
</feature>
<dbReference type="GO" id="GO:0006592">
    <property type="term" value="P:ornithine biosynthetic process"/>
    <property type="evidence" value="ECO:0007669"/>
    <property type="project" value="TreeGrafter"/>
</dbReference>
<dbReference type="GO" id="GO:0005737">
    <property type="term" value="C:cytoplasm"/>
    <property type="evidence" value="ECO:0007669"/>
    <property type="project" value="UniProtKB-SubCell"/>
</dbReference>
<dbReference type="InterPro" id="IPR002813">
    <property type="entry name" value="Arg_biosynth_ArgJ"/>
</dbReference>
<protein>
    <recommendedName>
        <fullName evidence="11">Arginine biosynthesis bifunctional protein ArgJ</fullName>
    </recommendedName>
    <domain>
        <recommendedName>
            <fullName evidence="11">Glutamate N-acetyltransferase</fullName>
            <ecNumber evidence="11">2.3.1.35</ecNumber>
        </recommendedName>
        <alternativeName>
            <fullName evidence="11">Ornithine acetyltransferase</fullName>
            <shortName evidence="11">OATase</shortName>
        </alternativeName>
        <alternativeName>
            <fullName evidence="11">Ornithine transacetylase</fullName>
        </alternativeName>
    </domain>
    <domain>
        <recommendedName>
            <fullName evidence="11">Amino-acid acetyltransferase</fullName>
            <ecNumber evidence="11">2.3.1.1</ecNumber>
        </recommendedName>
        <alternativeName>
            <fullName evidence="11">N-acetylglutamate synthase</fullName>
            <shortName evidence="11">AGSase</shortName>
        </alternativeName>
    </domain>
    <component>
        <recommendedName>
            <fullName evidence="11">Arginine biosynthesis bifunctional protein ArgJ alpha chain</fullName>
        </recommendedName>
    </component>
    <component>
        <recommendedName>
            <fullName evidence="11">Arginine biosynthesis bifunctional protein ArgJ beta chain</fullName>
        </recommendedName>
    </component>
</protein>
<name>A0A1Y6C2Q2_9PROT</name>
<dbReference type="UniPathway" id="UPA00068">
    <property type="reaction ID" value="UER00106"/>
</dbReference>
<feature type="binding site" evidence="11">
    <location>
        <position position="158"/>
    </location>
    <ligand>
        <name>substrate</name>
    </ligand>
</feature>
<comment type="pathway">
    <text evidence="11">Amino-acid biosynthesis; L-arginine biosynthesis; N(2)-acetyl-L-ornithine from L-glutamate: step 1/4.</text>
</comment>
<dbReference type="Proteomes" id="UP000192917">
    <property type="component" value="Unassembled WGS sequence"/>
</dbReference>
<dbReference type="InterPro" id="IPR016117">
    <property type="entry name" value="ArgJ-like_dom_sf"/>
</dbReference>
<dbReference type="GO" id="GO:0006526">
    <property type="term" value="P:L-arginine biosynthetic process"/>
    <property type="evidence" value="ECO:0007669"/>
    <property type="project" value="UniProtKB-UniRule"/>
</dbReference>
<feature type="binding site" evidence="11">
    <location>
        <position position="410"/>
    </location>
    <ligand>
        <name>substrate</name>
    </ligand>
</feature>
<feature type="chain" id="PRO_5023314682" description="Arginine biosynthesis bifunctional protein ArgJ alpha chain" evidence="11">
    <location>
        <begin position="1"/>
        <end position="194"/>
    </location>
</feature>
<evidence type="ECO:0000256" key="9">
    <source>
        <dbReference type="ARBA" id="ARBA00023268"/>
    </source>
</evidence>
<keyword evidence="5 11" id="KW-0055">Arginine biosynthesis</keyword>
<feature type="active site" description="Nucleophile" evidence="11">
    <location>
        <position position="195"/>
    </location>
</feature>
<keyword evidence="8 11" id="KW-0068">Autocatalytic cleavage</keyword>
<dbReference type="STRING" id="560819.SAMN05428998_111138"/>
<comment type="subcellular location">
    <subcellularLocation>
        <location evidence="1 11">Cytoplasm</location>
    </subcellularLocation>
</comment>
<sequence>MSKLSPLAPERFPDLPPVAGVEIATAATGIRYKGRDDLLMMRFAPGTTAAGVLTRSLTASAPVLWCREALASGRPAAGLLVNAGNANAFTGARGMASVDRLLGALGTTLGCGREQLYVASTGVIGEPLPDQRIAEHLAGLERGLAADAWARAARAIMTTDTFPKGAVRKAKIGATEVTLVGIAKGSGMIAPDMATMLSFVATDAKIPAAVLQGLMRRGADRSFNAITVDGDTSTSDTLLLFATGAAGNPEVDGPGSPLLRGFRRALEELLTDLALQVVRDGEGATKLVEIAVTGAASGRAAKRIALAIANSPLVKTAIAGEDANWGRVVMAVGKAGEKADRDRLRIAIGGVAVAENGQRVEGYDETPVAAHMKGQEILIEVDVGIGRGKARVWTCDLTHGYIDINGSYRS</sequence>
<evidence type="ECO:0000256" key="6">
    <source>
        <dbReference type="ARBA" id="ARBA00022605"/>
    </source>
</evidence>
<evidence type="ECO:0000256" key="5">
    <source>
        <dbReference type="ARBA" id="ARBA00022571"/>
    </source>
</evidence>
<dbReference type="Pfam" id="PF01960">
    <property type="entry name" value="ArgJ"/>
    <property type="match status" value="1"/>
</dbReference>
<evidence type="ECO:0000256" key="3">
    <source>
        <dbReference type="ARBA" id="ARBA00011475"/>
    </source>
</evidence>
<dbReference type="HAMAP" id="MF_01106">
    <property type="entry name" value="ArgJ"/>
    <property type="match status" value="1"/>
</dbReference>
<dbReference type="EC" id="2.3.1.1" evidence="11"/>
<dbReference type="AlphaFoldDB" id="A0A1Y6C2Q2"/>
<organism evidence="12 13">
    <name type="scientific">Tistlia consotensis USBA 355</name>
    <dbReference type="NCBI Taxonomy" id="560819"/>
    <lineage>
        <taxon>Bacteria</taxon>
        <taxon>Pseudomonadati</taxon>
        <taxon>Pseudomonadota</taxon>
        <taxon>Alphaproteobacteria</taxon>
        <taxon>Rhodospirillales</taxon>
        <taxon>Rhodovibrionaceae</taxon>
        <taxon>Tistlia</taxon>
    </lineage>
</organism>
<evidence type="ECO:0000313" key="13">
    <source>
        <dbReference type="Proteomes" id="UP000192917"/>
    </source>
</evidence>
<evidence type="ECO:0000256" key="10">
    <source>
        <dbReference type="ARBA" id="ARBA00023315"/>
    </source>
</evidence>
<comment type="subunit">
    <text evidence="3 11">Heterotetramer of two alpha and two beta chains.</text>
</comment>
<evidence type="ECO:0000256" key="11">
    <source>
        <dbReference type="HAMAP-Rule" id="MF_01106"/>
    </source>
</evidence>
<dbReference type="Gene3D" id="3.60.70.12">
    <property type="entry name" value="L-amino peptidase D-ALA esterase/amidase"/>
    <property type="match status" value="1"/>
</dbReference>
<comment type="pathway">
    <text evidence="11">Amino-acid biosynthesis; L-arginine biosynthesis; L-ornithine and N-acetyl-L-glutamate from L-glutamate and N(2)-acetyl-L-ornithine (cyclic): step 1/1.</text>
</comment>
<dbReference type="FunFam" id="3.60.70.12:FF:000001">
    <property type="entry name" value="Arginine biosynthesis bifunctional protein ArgJ, chloroplastic"/>
    <property type="match status" value="1"/>
</dbReference>
<dbReference type="EC" id="2.3.1.35" evidence="11"/>
<comment type="catalytic activity">
    <reaction evidence="11">
        <text>L-glutamate + acetyl-CoA = N-acetyl-L-glutamate + CoA + H(+)</text>
        <dbReference type="Rhea" id="RHEA:24292"/>
        <dbReference type="ChEBI" id="CHEBI:15378"/>
        <dbReference type="ChEBI" id="CHEBI:29985"/>
        <dbReference type="ChEBI" id="CHEBI:44337"/>
        <dbReference type="ChEBI" id="CHEBI:57287"/>
        <dbReference type="ChEBI" id="CHEBI:57288"/>
        <dbReference type="EC" id="2.3.1.1"/>
    </reaction>
</comment>
<dbReference type="Gene3D" id="3.10.20.340">
    <property type="entry name" value="ArgJ beta chain, C-terminal domain"/>
    <property type="match status" value="1"/>
</dbReference>
<keyword evidence="4 11" id="KW-0963">Cytoplasm</keyword>
<feature type="binding site" evidence="11">
    <location>
        <position position="282"/>
    </location>
    <ligand>
        <name>substrate</name>
    </ligand>
</feature>
<keyword evidence="6 11" id="KW-0028">Amino-acid biosynthesis</keyword>
<dbReference type="PANTHER" id="PTHR23100:SF0">
    <property type="entry name" value="ARGININE BIOSYNTHESIS BIFUNCTIONAL PROTEIN ARGJ, MITOCHONDRIAL"/>
    <property type="match status" value="1"/>
</dbReference>
<evidence type="ECO:0000313" key="12">
    <source>
        <dbReference type="EMBL" id="SMF33641.1"/>
    </source>
</evidence>
<evidence type="ECO:0000256" key="7">
    <source>
        <dbReference type="ARBA" id="ARBA00022679"/>
    </source>
</evidence>
<dbReference type="InterPro" id="IPR042195">
    <property type="entry name" value="ArgJ_beta_C"/>
</dbReference>
<feature type="chain" id="PRO_5023314680" description="Arginine biosynthesis bifunctional protein ArgJ beta chain" evidence="11">
    <location>
        <begin position="195"/>
        <end position="410"/>
    </location>
</feature>
<evidence type="ECO:0000256" key="1">
    <source>
        <dbReference type="ARBA" id="ARBA00004496"/>
    </source>
</evidence>
<keyword evidence="9 11" id="KW-0511">Multifunctional enzyme</keyword>
<feature type="site" description="Involved in the stabilization of negative charge on the oxyanion by the formation of the oxyanion hole" evidence="11">
    <location>
        <position position="122"/>
    </location>
</feature>
<dbReference type="NCBIfam" id="TIGR00120">
    <property type="entry name" value="ArgJ"/>
    <property type="match status" value="1"/>
</dbReference>
<gene>
    <name evidence="11" type="primary">argJ</name>
    <name evidence="12" type="ORF">SAMN05428998_111138</name>
</gene>
<dbReference type="GO" id="GO:0004358">
    <property type="term" value="F:L-glutamate N-acetyltransferase activity, acting on acetyl-L-ornithine as donor"/>
    <property type="evidence" value="ECO:0007669"/>
    <property type="project" value="UniProtKB-UniRule"/>
</dbReference>
<proteinExistence type="inferred from homology"/>
<feature type="binding site" evidence="11">
    <location>
        <position position="405"/>
    </location>
    <ligand>
        <name>substrate</name>
    </ligand>
</feature>
<comment type="catalytic activity">
    <reaction evidence="11">
        <text>N(2)-acetyl-L-ornithine + L-glutamate = N-acetyl-L-glutamate + L-ornithine</text>
        <dbReference type="Rhea" id="RHEA:15349"/>
        <dbReference type="ChEBI" id="CHEBI:29985"/>
        <dbReference type="ChEBI" id="CHEBI:44337"/>
        <dbReference type="ChEBI" id="CHEBI:46911"/>
        <dbReference type="ChEBI" id="CHEBI:57805"/>
        <dbReference type="EC" id="2.3.1.35"/>
    </reaction>
</comment>
<dbReference type="CDD" id="cd02152">
    <property type="entry name" value="OAT"/>
    <property type="match status" value="1"/>
</dbReference>
<keyword evidence="10 11" id="KW-0012">Acyltransferase</keyword>
<dbReference type="NCBIfam" id="NF003802">
    <property type="entry name" value="PRK05388.1"/>
    <property type="match status" value="1"/>
</dbReference>
<comment type="similarity">
    <text evidence="2 11">Belongs to the ArgJ family.</text>
</comment>
<dbReference type="GO" id="GO:0004042">
    <property type="term" value="F:L-glutamate N-acetyltransferase activity"/>
    <property type="evidence" value="ECO:0007669"/>
    <property type="project" value="UniProtKB-UniRule"/>
</dbReference>
<comment type="function">
    <text evidence="11">Catalyzes two activities which are involved in the cyclic version of arginine biosynthesis: the synthesis of N-acetylglutamate from glutamate and acetyl-CoA as the acetyl donor, and of ornithine by transacetylation between N(2)-acetylornithine and glutamate.</text>
</comment>
<feature type="site" description="Involved in the stabilization of negative charge on the oxyanion by the formation of the oxyanion hole" evidence="11">
    <location>
        <position position="121"/>
    </location>
</feature>
<dbReference type="FunFam" id="3.10.20.340:FF:000003">
    <property type="entry name" value="Arginine biosynthesis bifunctional protein ArgJ"/>
    <property type="match status" value="1"/>
</dbReference>
<dbReference type="PANTHER" id="PTHR23100">
    <property type="entry name" value="ARGININE BIOSYNTHESIS BIFUNCTIONAL PROTEIN ARGJ"/>
    <property type="match status" value="1"/>
</dbReference>
<dbReference type="EMBL" id="FWZX01000011">
    <property type="protein sequence ID" value="SMF33641.1"/>
    <property type="molecule type" value="Genomic_DNA"/>
</dbReference>
<keyword evidence="7 11" id="KW-0808">Transferase</keyword>
<evidence type="ECO:0000256" key="8">
    <source>
        <dbReference type="ARBA" id="ARBA00022813"/>
    </source>
</evidence>
<accession>A0A1Y6C2Q2</accession>
<feature type="site" description="Cleavage; by autolysis" evidence="11">
    <location>
        <begin position="194"/>
        <end position="195"/>
    </location>
</feature>
<evidence type="ECO:0000256" key="2">
    <source>
        <dbReference type="ARBA" id="ARBA00006774"/>
    </source>
</evidence>
<reference evidence="12 13" key="1">
    <citation type="submission" date="2017-04" db="EMBL/GenBank/DDBJ databases">
        <authorList>
            <person name="Afonso C.L."/>
            <person name="Miller P.J."/>
            <person name="Scott M.A."/>
            <person name="Spackman E."/>
            <person name="Goraichik I."/>
            <person name="Dimitrov K.M."/>
            <person name="Suarez D.L."/>
            <person name="Swayne D.E."/>
        </authorList>
    </citation>
    <scope>NUCLEOTIDE SEQUENCE [LARGE SCALE GENOMIC DNA]</scope>
    <source>
        <strain evidence="12 13">USBA 355</strain>
    </source>
</reference>
<feature type="binding site" evidence="11">
    <location>
        <position position="184"/>
    </location>
    <ligand>
        <name>substrate</name>
    </ligand>
</feature>
<keyword evidence="13" id="KW-1185">Reference proteome</keyword>